<sequence length="752" mass="80934">MSFSLQGAPFDAGHGSSQPFPVGEGNRIFNNNFGSGFPTFGRATLQSPRLSFNDPLTRQMRQIPNAPARRNTNVPFQNPGSAFTVVNSRFPSRSVNNFNVNNMMRSRGNNISPLRPDGVGRESSNPAQRVARTSQQRPSFQALGFSRPTVRAQGSRPIVRTQGSQAISRPTVRAQGSQAISSTSQRSSLGNFNNVNNRLGNGNFAAGNNRRNNGNTNINNRSTRIINGRNFITSQRPGNSNFNGRNVNLNGNNQNFNPNRNINNRGNNNVNGRIVNDRNNQISITRGNTNFSGGNNNRNPRIPNNTINRRINNSNNLNNNNNDNQVGQGRNFRSSNWNNVNVNIPTRTGSNLLPVMENGPRTAIQPVFTRPTLNVEDRSSIPNTNTRGADHGPTSDFLLSDSFIADMFGKAGGLKDLVAADFVQSSDPIIEPLLAKAAATAGNESFAIFAVPHHDAHATQLQDHHAHAHETFPSLSETVSHAVNIQKAKVADVAPHATEVFHVHDSTARSPETLAAEFIEHSHGALHPISTDIAKDASSHIAHSDHVAGAGNVNVDAGTAIDHLHPNSIAASNERNMNKLKSQAAASNEAQPHSVSSSVNGKLITSVTSMDVQSKSAEMPVEAKPKSFEMTVEVKPKSADMSVEAKPKSAEMSVELPPKSAEISVELPPKSDAMAVEVKPKSASVEVKQNIEAVKVLPEMTSSAMDISAVSGSDLSTHTLPIITMTQIMQDVATAASTQLSTEIAFIPTTEQ</sequence>
<feature type="region of interest" description="Disordered" evidence="1">
    <location>
        <begin position="101"/>
        <end position="138"/>
    </location>
</feature>
<protein>
    <submittedName>
        <fullName evidence="2">Uncharacterized protein</fullName>
    </submittedName>
</protein>
<feature type="region of interest" description="Disordered" evidence="1">
    <location>
        <begin position="286"/>
        <end position="305"/>
    </location>
</feature>
<keyword evidence="3" id="KW-1185">Reference proteome</keyword>
<evidence type="ECO:0000256" key="1">
    <source>
        <dbReference type="SAM" id="MobiDB-lite"/>
    </source>
</evidence>
<dbReference type="AlphaFoldDB" id="A0A9D4MD25"/>
<feature type="region of interest" description="Disordered" evidence="1">
    <location>
        <begin position="1"/>
        <end position="23"/>
    </location>
</feature>
<name>A0A9D4MD25_DREPO</name>
<comment type="caution">
    <text evidence="2">The sequence shown here is derived from an EMBL/GenBank/DDBJ whole genome shotgun (WGS) entry which is preliminary data.</text>
</comment>
<feature type="compositionally biased region" description="Low complexity" evidence="1">
    <location>
        <begin position="177"/>
        <end position="192"/>
    </location>
</feature>
<proteinExistence type="predicted"/>
<reference evidence="2" key="2">
    <citation type="submission" date="2020-11" db="EMBL/GenBank/DDBJ databases">
        <authorList>
            <person name="McCartney M.A."/>
            <person name="Auch B."/>
            <person name="Kono T."/>
            <person name="Mallez S."/>
            <person name="Becker A."/>
            <person name="Gohl D.M."/>
            <person name="Silverstein K.A.T."/>
            <person name="Koren S."/>
            <person name="Bechman K.B."/>
            <person name="Herman A."/>
            <person name="Abrahante J.E."/>
            <person name="Garbe J."/>
        </authorList>
    </citation>
    <scope>NUCLEOTIDE SEQUENCE</scope>
    <source>
        <strain evidence="2">Duluth1</strain>
        <tissue evidence="2">Whole animal</tissue>
    </source>
</reference>
<feature type="compositionally biased region" description="Polar residues" evidence="1">
    <location>
        <begin position="101"/>
        <end position="112"/>
    </location>
</feature>
<evidence type="ECO:0000313" key="2">
    <source>
        <dbReference type="EMBL" id="KAH3874443.1"/>
    </source>
</evidence>
<dbReference type="Proteomes" id="UP000828390">
    <property type="component" value="Unassembled WGS sequence"/>
</dbReference>
<accession>A0A9D4MD25</accession>
<feature type="region of interest" description="Disordered" evidence="1">
    <location>
        <begin position="150"/>
        <end position="192"/>
    </location>
</feature>
<dbReference type="EMBL" id="JAIWYP010000002">
    <property type="protein sequence ID" value="KAH3874443.1"/>
    <property type="molecule type" value="Genomic_DNA"/>
</dbReference>
<reference evidence="2" key="1">
    <citation type="journal article" date="2019" name="bioRxiv">
        <title>The Genome of the Zebra Mussel, Dreissena polymorpha: A Resource for Invasive Species Research.</title>
        <authorList>
            <person name="McCartney M.A."/>
            <person name="Auch B."/>
            <person name="Kono T."/>
            <person name="Mallez S."/>
            <person name="Zhang Y."/>
            <person name="Obille A."/>
            <person name="Becker A."/>
            <person name="Abrahante J.E."/>
            <person name="Garbe J."/>
            <person name="Badalamenti J.P."/>
            <person name="Herman A."/>
            <person name="Mangelson H."/>
            <person name="Liachko I."/>
            <person name="Sullivan S."/>
            <person name="Sone E.D."/>
            <person name="Koren S."/>
            <person name="Silverstein K.A.T."/>
            <person name="Beckman K.B."/>
            <person name="Gohl D.M."/>
        </authorList>
    </citation>
    <scope>NUCLEOTIDE SEQUENCE</scope>
    <source>
        <strain evidence="2">Duluth1</strain>
        <tissue evidence="2">Whole animal</tissue>
    </source>
</reference>
<feature type="region of interest" description="Disordered" evidence="1">
    <location>
        <begin position="202"/>
        <end position="221"/>
    </location>
</feature>
<organism evidence="2 3">
    <name type="scientific">Dreissena polymorpha</name>
    <name type="common">Zebra mussel</name>
    <name type="synonym">Mytilus polymorpha</name>
    <dbReference type="NCBI Taxonomy" id="45954"/>
    <lineage>
        <taxon>Eukaryota</taxon>
        <taxon>Metazoa</taxon>
        <taxon>Spiralia</taxon>
        <taxon>Lophotrochozoa</taxon>
        <taxon>Mollusca</taxon>
        <taxon>Bivalvia</taxon>
        <taxon>Autobranchia</taxon>
        <taxon>Heteroconchia</taxon>
        <taxon>Euheterodonta</taxon>
        <taxon>Imparidentia</taxon>
        <taxon>Neoheterodontei</taxon>
        <taxon>Myida</taxon>
        <taxon>Dreissenoidea</taxon>
        <taxon>Dreissenidae</taxon>
        <taxon>Dreissena</taxon>
    </lineage>
</organism>
<gene>
    <name evidence="2" type="ORF">DPMN_037687</name>
</gene>
<feature type="compositionally biased region" description="Polar residues" evidence="1">
    <location>
        <begin position="122"/>
        <end position="138"/>
    </location>
</feature>
<evidence type="ECO:0000313" key="3">
    <source>
        <dbReference type="Proteomes" id="UP000828390"/>
    </source>
</evidence>